<dbReference type="InterPro" id="IPR016181">
    <property type="entry name" value="Acyl_CoA_acyltransferase"/>
</dbReference>
<dbReference type="Gene3D" id="3.40.630.30">
    <property type="match status" value="2"/>
</dbReference>
<feature type="domain" description="N-acetyltransferase" evidence="3">
    <location>
        <begin position="162"/>
        <end position="300"/>
    </location>
</feature>
<gene>
    <name evidence="4" type="ORF">SAMN05421748_110262</name>
</gene>
<evidence type="ECO:0000256" key="1">
    <source>
        <dbReference type="ARBA" id="ARBA00022679"/>
    </source>
</evidence>
<evidence type="ECO:0000256" key="2">
    <source>
        <dbReference type="ARBA" id="ARBA00023315"/>
    </source>
</evidence>
<keyword evidence="4" id="KW-0687">Ribonucleoprotein</keyword>
<dbReference type="EMBL" id="OBDY01000010">
    <property type="protein sequence ID" value="SNY50225.1"/>
    <property type="molecule type" value="Genomic_DNA"/>
</dbReference>
<dbReference type="PANTHER" id="PTHR43877">
    <property type="entry name" value="AMINOALKYLPHOSPHONATE N-ACETYLTRANSFERASE-RELATED-RELATED"/>
    <property type="match status" value="1"/>
</dbReference>
<keyword evidence="1" id="KW-0808">Transferase</keyword>
<dbReference type="InterPro" id="IPR000182">
    <property type="entry name" value="GNAT_dom"/>
</dbReference>
<evidence type="ECO:0000313" key="4">
    <source>
        <dbReference type="EMBL" id="SNY50225.1"/>
    </source>
</evidence>
<protein>
    <submittedName>
        <fullName evidence="4">Ribosomal protein S18 acetylase RimI</fullName>
    </submittedName>
</protein>
<keyword evidence="4" id="KW-0689">Ribosomal protein</keyword>
<dbReference type="GO" id="GO:0016747">
    <property type="term" value="F:acyltransferase activity, transferring groups other than amino-acyl groups"/>
    <property type="evidence" value="ECO:0007669"/>
    <property type="project" value="InterPro"/>
</dbReference>
<evidence type="ECO:0000259" key="3">
    <source>
        <dbReference type="PROSITE" id="PS51186"/>
    </source>
</evidence>
<organism evidence="4 5">
    <name type="scientific">Paractinoplanes atraurantiacus</name>
    <dbReference type="NCBI Taxonomy" id="1036182"/>
    <lineage>
        <taxon>Bacteria</taxon>
        <taxon>Bacillati</taxon>
        <taxon>Actinomycetota</taxon>
        <taxon>Actinomycetes</taxon>
        <taxon>Micromonosporales</taxon>
        <taxon>Micromonosporaceae</taxon>
        <taxon>Paractinoplanes</taxon>
    </lineage>
</organism>
<dbReference type="CDD" id="cd04301">
    <property type="entry name" value="NAT_SF"/>
    <property type="match status" value="2"/>
</dbReference>
<sequence length="300" mass="32580">MTIELVPFTRDDLDRRLPAMTAQFAAALAENHGFSAEEAARESERQTRAMLPDGVATEGQLLCKGMAGGTEVGFLWISLPGTTFATMAWISEIEVAEEHRSHGYGGAMLRAAEADLAARGVGRVGLHVFGDNTGARRLYRRLGYRLLTQIRARPATDAAGSVTLTPMTPEEYARRLDELIATDPMVLVRERPERARERAAELGPDGLHTAVAGGRPVGWIWITKPSPARPGIGTVLYVWVDEPYRRKGLGRELMAAAEATVARHGVPQIGLFVSASSHGAQEFADRLGFPVVSEQLVKDL</sequence>
<feature type="domain" description="N-acetyltransferase" evidence="3">
    <location>
        <begin position="3"/>
        <end position="169"/>
    </location>
</feature>
<dbReference type="InterPro" id="IPR050832">
    <property type="entry name" value="Bact_Acetyltransf"/>
</dbReference>
<dbReference type="GO" id="GO:0005840">
    <property type="term" value="C:ribosome"/>
    <property type="evidence" value="ECO:0007669"/>
    <property type="project" value="UniProtKB-KW"/>
</dbReference>
<dbReference type="Proteomes" id="UP000219612">
    <property type="component" value="Unassembled WGS sequence"/>
</dbReference>
<accession>A0A285IQC5</accession>
<dbReference type="SUPFAM" id="SSF55729">
    <property type="entry name" value="Acyl-CoA N-acyltransferases (Nat)"/>
    <property type="match status" value="2"/>
</dbReference>
<dbReference type="RefSeq" id="WP_097322331.1">
    <property type="nucleotide sequence ID" value="NZ_OBDY01000010.1"/>
</dbReference>
<dbReference type="PROSITE" id="PS51186">
    <property type="entry name" value="GNAT"/>
    <property type="match status" value="2"/>
</dbReference>
<dbReference type="PANTHER" id="PTHR43877:SF2">
    <property type="entry name" value="AMINOALKYLPHOSPHONATE N-ACETYLTRANSFERASE-RELATED"/>
    <property type="match status" value="1"/>
</dbReference>
<dbReference type="OrthoDB" id="3381976at2"/>
<reference evidence="4 5" key="1">
    <citation type="submission" date="2017-09" db="EMBL/GenBank/DDBJ databases">
        <authorList>
            <person name="Ehlers B."/>
            <person name="Leendertz F.H."/>
        </authorList>
    </citation>
    <scope>NUCLEOTIDE SEQUENCE [LARGE SCALE GENOMIC DNA]</scope>
    <source>
        <strain evidence="4 5">CGMCC 4.6857</strain>
    </source>
</reference>
<name>A0A285IQC5_9ACTN</name>
<proteinExistence type="predicted"/>
<dbReference type="Pfam" id="PF00583">
    <property type="entry name" value="Acetyltransf_1"/>
    <property type="match status" value="2"/>
</dbReference>
<dbReference type="AlphaFoldDB" id="A0A285IQC5"/>
<evidence type="ECO:0000313" key="5">
    <source>
        <dbReference type="Proteomes" id="UP000219612"/>
    </source>
</evidence>
<keyword evidence="2" id="KW-0012">Acyltransferase</keyword>
<keyword evidence="5" id="KW-1185">Reference proteome</keyword>